<reference evidence="10 11" key="1">
    <citation type="submission" date="2016-02" db="EMBL/GenBank/DDBJ databases">
        <title>Comparative genomic and transcriptomic foundation for Pichia pastoris.</title>
        <authorList>
            <person name="Love K.R."/>
            <person name="Shah K.A."/>
            <person name="Whittaker C.A."/>
            <person name="Wu J."/>
            <person name="Bartlett M.C."/>
            <person name="Ma D."/>
            <person name="Leeson R.L."/>
            <person name="Priest M."/>
            <person name="Young S.K."/>
            <person name="Love J.C."/>
        </authorList>
    </citation>
    <scope>NUCLEOTIDE SEQUENCE [LARGE SCALE GENOMIC DNA]</scope>
    <source>
        <strain evidence="10 11">ATCC 28485</strain>
    </source>
</reference>
<dbReference type="GO" id="GO:0006357">
    <property type="term" value="P:regulation of transcription by RNA polymerase II"/>
    <property type="evidence" value="ECO:0007669"/>
    <property type="project" value="InterPro"/>
</dbReference>
<feature type="compositionally biased region" description="Polar residues" evidence="9">
    <location>
        <begin position="230"/>
        <end position="251"/>
    </location>
</feature>
<dbReference type="EMBL" id="CP014584">
    <property type="protein sequence ID" value="ANZ74475.1"/>
    <property type="molecule type" value="Genomic_DNA"/>
</dbReference>
<name>A0A1B2J992_PICPA</name>
<evidence type="ECO:0000256" key="1">
    <source>
        <dbReference type="ARBA" id="ARBA00004123"/>
    </source>
</evidence>
<keyword evidence="6 8" id="KW-0539">Nucleus</keyword>
<dbReference type="Proteomes" id="UP000094565">
    <property type="component" value="Chromosome 1"/>
</dbReference>
<keyword evidence="11" id="KW-1185">Reference proteome</keyword>
<evidence type="ECO:0000256" key="9">
    <source>
        <dbReference type="SAM" id="MobiDB-lite"/>
    </source>
</evidence>
<keyword evidence="8" id="KW-0010">Activator</keyword>
<accession>A0A1B2J992</accession>
<evidence type="ECO:0000256" key="7">
    <source>
        <dbReference type="ARBA" id="ARBA00031257"/>
    </source>
</evidence>
<comment type="function">
    <text evidence="8">Component of the Mediator complex, a coactivator involved in the regulated transcription of nearly all RNA polymerase II-dependent genes. Mediator functions as a bridge to convey information from gene-specific regulatory proteins to the basal RNA polymerase II transcription machinery. Mediator is recruited to promoters by direct interactions with regulatory proteins and serves as a scaffold for the assembly of a functional preinitiation complex with RNA polymerase II and the general transcription factors.</text>
</comment>
<evidence type="ECO:0000256" key="3">
    <source>
        <dbReference type="ARBA" id="ARBA00020629"/>
    </source>
</evidence>
<feature type="compositionally biased region" description="Basic and acidic residues" evidence="9">
    <location>
        <begin position="252"/>
        <end position="268"/>
    </location>
</feature>
<proteinExistence type="inferred from homology"/>
<protein>
    <recommendedName>
        <fullName evidence="3 8">Mediator of RNA polymerase II transcription subunit 4</fullName>
    </recommendedName>
    <alternativeName>
        <fullName evidence="7 8">Mediator complex subunit 4</fullName>
    </alternativeName>
</protein>
<dbReference type="GO" id="GO:0016592">
    <property type="term" value="C:mediator complex"/>
    <property type="evidence" value="ECO:0007669"/>
    <property type="project" value="InterPro"/>
</dbReference>
<dbReference type="InterPro" id="IPR019258">
    <property type="entry name" value="Mediator_Med4"/>
</dbReference>
<feature type="region of interest" description="Disordered" evidence="9">
    <location>
        <begin position="230"/>
        <end position="286"/>
    </location>
</feature>
<keyword evidence="4 8" id="KW-0805">Transcription regulation</keyword>
<evidence type="ECO:0000256" key="6">
    <source>
        <dbReference type="ARBA" id="ARBA00023242"/>
    </source>
</evidence>
<keyword evidence="5 8" id="KW-0804">Transcription</keyword>
<evidence type="ECO:0000256" key="5">
    <source>
        <dbReference type="ARBA" id="ARBA00023163"/>
    </source>
</evidence>
<evidence type="ECO:0000256" key="8">
    <source>
        <dbReference type="RuleBase" id="RU364141"/>
    </source>
</evidence>
<sequence length="286" mass="32114">MNTGTPSQSSAGSWSAHATGSLTNSKLNENRSEKIFQQLDNLEQDLSKLVTSINKFQPSKDAAHRLVSDVDELNYTIDDLLYIHDKRRSQVLNQEVENRHLNKSMINIMIGLTESRKELKKLPNLTEEQLEKVYIEKLKREMNDGDVDMDAPIKTPPPSAEENLKDVETLLEYAMKLSKFSKIPASVDPNTLNPRNFIWPGEDSMRRGMLALASIHHERLVETLDESTINSGGEATINNEQELAKSPTPSKSTDEHKNTTTRGPKQEVDAQAAIDGLDLFDSDEDL</sequence>
<organism evidence="10 11">
    <name type="scientific">Komagataella pastoris</name>
    <name type="common">Yeast</name>
    <name type="synonym">Pichia pastoris</name>
    <dbReference type="NCBI Taxonomy" id="4922"/>
    <lineage>
        <taxon>Eukaryota</taxon>
        <taxon>Fungi</taxon>
        <taxon>Dikarya</taxon>
        <taxon>Ascomycota</taxon>
        <taxon>Saccharomycotina</taxon>
        <taxon>Pichiomycetes</taxon>
        <taxon>Pichiales</taxon>
        <taxon>Pichiaceae</taxon>
        <taxon>Komagataella</taxon>
    </lineage>
</organism>
<dbReference type="GO" id="GO:0003712">
    <property type="term" value="F:transcription coregulator activity"/>
    <property type="evidence" value="ECO:0007669"/>
    <property type="project" value="InterPro"/>
</dbReference>
<evidence type="ECO:0000313" key="11">
    <source>
        <dbReference type="Proteomes" id="UP000094565"/>
    </source>
</evidence>
<gene>
    <name evidence="8 10" type="primary">MED4</name>
    <name evidence="10" type="ORF">ATY40_BA7500286</name>
</gene>
<comment type="similarity">
    <text evidence="2 8">Belongs to the Mediator complex subunit 4 family.</text>
</comment>
<feature type="region of interest" description="Disordered" evidence="9">
    <location>
        <begin position="1"/>
        <end position="26"/>
    </location>
</feature>
<evidence type="ECO:0000256" key="2">
    <source>
        <dbReference type="ARBA" id="ARBA00009626"/>
    </source>
</evidence>
<evidence type="ECO:0000313" key="10">
    <source>
        <dbReference type="EMBL" id="ANZ74475.1"/>
    </source>
</evidence>
<dbReference type="Pfam" id="PF10018">
    <property type="entry name" value="Med4"/>
    <property type="match status" value="1"/>
</dbReference>
<dbReference type="OrthoDB" id="1929813at2759"/>
<evidence type="ECO:0000256" key="4">
    <source>
        <dbReference type="ARBA" id="ARBA00023015"/>
    </source>
</evidence>
<comment type="subcellular location">
    <subcellularLocation>
        <location evidence="1 8">Nucleus</location>
    </subcellularLocation>
</comment>
<comment type="subunit">
    <text evidence="8">Component of the Mediator complex.</text>
</comment>
<dbReference type="AlphaFoldDB" id="A0A1B2J992"/>